<keyword evidence="15 20" id="KW-0594">Phospholipid biosynthesis</keyword>
<protein>
    <recommendedName>
        <fullName evidence="19 20">CDP-diacylglycerol--inositol 3-phosphatidyltransferase</fullName>
        <ecNumber evidence="5 20">2.7.8.11</ecNumber>
    </recommendedName>
</protein>
<evidence type="ECO:0000313" key="22">
    <source>
        <dbReference type="EMBL" id="CCC67714.1"/>
    </source>
</evidence>
<evidence type="ECO:0000256" key="18">
    <source>
        <dbReference type="ARBA" id="ARBA00050166"/>
    </source>
</evidence>
<dbReference type="OrthoDB" id="10251079at2759"/>
<keyword evidence="13 20" id="KW-0443">Lipid metabolism</keyword>
<sequence>MSSTKMPAGSTTANTVFWYIPNQIGYMRVLTAVISFFTMHNYPVFTGLVYGISCLLDALDGTMARKYNQVSTLGAVLDMVTDRSTTSGLTCFLCYKFPSWCVIFQLLLALDISSHYMHMYATLSSGTTSHKNVSNESSKLLHLYYTRRDVLFTICFFNESFYGGLYLFAYDNYHTFGKWVALISLPGFIFKQITNVIQLQRAALILATSDATKANERAKSN</sequence>
<keyword evidence="11" id="KW-0460">Magnesium</keyword>
<evidence type="ECO:0000256" key="20">
    <source>
        <dbReference type="PIRNR" id="PIRNR000848"/>
    </source>
</evidence>
<comment type="cofactor">
    <cofactor evidence="2">
        <name>Mg(2+)</name>
        <dbReference type="ChEBI" id="CHEBI:18420"/>
    </cofactor>
</comment>
<evidence type="ECO:0000256" key="19">
    <source>
        <dbReference type="ARBA" id="ARBA00070582"/>
    </source>
</evidence>
<keyword evidence="6 20" id="KW-0444">Lipid biosynthesis</keyword>
<dbReference type="InterPro" id="IPR043130">
    <property type="entry name" value="CDP-OH_PTrfase_TM_dom"/>
</dbReference>
<dbReference type="PANTHER" id="PTHR15362:SF4">
    <property type="entry name" value="CDP-DIACYLGLYCEROL--INOSITOL 3-PHOSPHATIDYLTRANSFERASE"/>
    <property type="match status" value="1"/>
</dbReference>
<dbReference type="PROSITE" id="PS00379">
    <property type="entry name" value="CDP_ALCOHOL_P_TRANSF"/>
    <property type="match status" value="1"/>
</dbReference>
<dbReference type="PIRSF" id="PIRSF000848">
    <property type="entry name" value="CDP_diag_ino_3_P"/>
    <property type="match status" value="1"/>
</dbReference>
<dbReference type="Proteomes" id="UP000001640">
    <property type="component" value="Chromosome 1"/>
</dbReference>
<reference evidence="23" key="1">
    <citation type="journal article" date="2011" name="Proc. Natl. Acad. Sci. U.S.A.">
        <title>Evolutionary erosion of yeast sex chromosomes by mating-type switching accidents.</title>
        <authorList>
            <person name="Gordon J.L."/>
            <person name="Armisen D."/>
            <person name="Proux-Wera E."/>
            <person name="Oheigeartaigh S.S."/>
            <person name="Byrne K.P."/>
            <person name="Wolfe K.H."/>
        </authorList>
    </citation>
    <scope>NUCLEOTIDE SEQUENCE [LARGE SCALE GENOMIC DNA]</scope>
    <source>
        <strain evidence="23">ATCC 76901 / BCRC 22586 / CBS 4309 / NBRC 1992 / NRRL Y-12630</strain>
    </source>
</reference>
<keyword evidence="17 20" id="KW-1208">Phospholipid metabolism</keyword>
<evidence type="ECO:0000256" key="9">
    <source>
        <dbReference type="ARBA" id="ARBA00022723"/>
    </source>
</evidence>
<evidence type="ECO:0000256" key="8">
    <source>
        <dbReference type="ARBA" id="ARBA00022692"/>
    </source>
</evidence>
<evidence type="ECO:0000256" key="16">
    <source>
        <dbReference type="ARBA" id="ARBA00023211"/>
    </source>
</evidence>
<evidence type="ECO:0000256" key="3">
    <source>
        <dbReference type="ARBA" id="ARBA00004477"/>
    </source>
</evidence>
<dbReference type="PANTHER" id="PTHR15362">
    <property type="entry name" value="PHOSPHATIDYLINOSITOL SYNTHASE"/>
    <property type="match status" value="1"/>
</dbReference>
<gene>
    <name evidence="22" type="primary">NCAS0A11560</name>
    <name evidence="22" type="ordered locus">NCAS_0A11560</name>
</gene>
<dbReference type="GO" id="GO:0046872">
    <property type="term" value="F:metal ion binding"/>
    <property type="evidence" value="ECO:0007669"/>
    <property type="project" value="UniProtKB-KW"/>
</dbReference>
<comment type="cofactor">
    <cofactor evidence="1">
        <name>Mn(2+)</name>
        <dbReference type="ChEBI" id="CHEBI:29035"/>
    </cofactor>
</comment>
<dbReference type="eggNOG" id="KOG3240">
    <property type="taxonomic scope" value="Eukaryota"/>
</dbReference>
<name>G0V8B6_NAUCA</name>
<accession>G0V8B6</accession>
<dbReference type="Gene3D" id="1.20.120.1760">
    <property type="match status" value="1"/>
</dbReference>
<dbReference type="InterPro" id="IPR048254">
    <property type="entry name" value="CDP_ALCOHOL_P_TRANSF_CS"/>
</dbReference>
<dbReference type="InterPro" id="IPR000462">
    <property type="entry name" value="CDP-OH_P_trans"/>
</dbReference>
<keyword evidence="8" id="KW-0812">Transmembrane</keyword>
<dbReference type="GO" id="GO:0005789">
    <property type="term" value="C:endoplasmic reticulum membrane"/>
    <property type="evidence" value="ECO:0007669"/>
    <property type="project" value="UniProtKB-SubCell"/>
</dbReference>
<evidence type="ECO:0000313" key="23">
    <source>
        <dbReference type="Proteomes" id="UP000001640"/>
    </source>
</evidence>
<reference key="2">
    <citation type="submission" date="2011-08" db="EMBL/GenBank/DDBJ databases">
        <title>Genome sequence of Naumovozyma castellii.</title>
        <authorList>
            <person name="Gordon J.L."/>
            <person name="Armisen D."/>
            <person name="Proux-Wera E."/>
            <person name="OhEigeartaigh S.S."/>
            <person name="Byrne K.P."/>
            <person name="Wolfe K.H."/>
        </authorList>
    </citation>
    <scope>NUCLEOTIDE SEQUENCE</scope>
    <source>
        <strain>Type strain:CBS 4309</strain>
    </source>
</reference>
<keyword evidence="12" id="KW-1133">Transmembrane helix</keyword>
<dbReference type="GO" id="GO:0003881">
    <property type="term" value="F:CDP-diacylglycerol-inositol 3-phosphatidyltransferase activity"/>
    <property type="evidence" value="ECO:0007669"/>
    <property type="project" value="UniProtKB-UniRule"/>
</dbReference>
<dbReference type="GO" id="GO:0005741">
    <property type="term" value="C:mitochondrial outer membrane"/>
    <property type="evidence" value="ECO:0007669"/>
    <property type="project" value="EnsemblFungi"/>
</dbReference>
<dbReference type="FunCoup" id="G0V8B6">
    <property type="interactions" value="690"/>
</dbReference>
<keyword evidence="10" id="KW-0256">Endoplasmic reticulum</keyword>
<dbReference type="AlphaFoldDB" id="G0V8B6"/>
<keyword evidence="14 20" id="KW-0472">Membrane</keyword>
<evidence type="ECO:0000256" key="14">
    <source>
        <dbReference type="ARBA" id="ARBA00023136"/>
    </source>
</evidence>
<evidence type="ECO:0000256" key="21">
    <source>
        <dbReference type="RuleBase" id="RU003750"/>
    </source>
</evidence>
<evidence type="ECO:0000256" key="13">
    <source>
        <dbReference type="ARBA" id="ARBA00023098"/>
    </source>
</evidence>
<keyword evidence="23" id="KW-1185">Reference proteome</keyword>
<evidence type="ECO:0000256" key="11">
    <source>
        <dbReference type="ARBA" id="ARBA00022842"/>
    </source>
</evidence>
<evidence type="ECO:0000256" key="5">
    <source>
        <dbReference type="ARBA" id="ARBA00013212"/>
    </source>
</evidence>
<evidence type="ECO:0000256" key="6">
    <source>
        <dbReference type="ARBA" id="ARBA00022516"/>
    </source>
</evidence>
<dbReference type="HOGENOM" id="CLU_067602_0_0_1"/>
<dbReference type="OMA" id="AQTYSEN"/>
<evidence type="ECO:0000256" key="12">
    <source>
        <dbReference type="ARBA" id="ARBA00022989"/>
    </source>
</evidence>
<dbReference type="EC" id="2.7.8.11" evidence="5 20"/>
<evidence type="ECO:0000256" key="4">
    <source>
        <dbReference type="ARBA" id="ARBA00010441"/>
    </source>
</evidence>
<keyword evidence="16" id="KW-0464">Manganese</keyword>
<comment type="subcellular location">
    <subcellularLocation>
        <location evidence="3">Endoplasmic reticulum membrane</location>
        <topology evidence="3">Multi-pass membrane protein</topology>
    </subcellularLocation>
</comment>
<evidence type="ECO:0000256" key="1">
    <source>
        <dbReference type="ARBA" id="ARBA00001936"/>
    </source>
</evidence>
<dbReference type="KEGG" id="ncs:NCAS_0A11560"/>
<dbReference type="InterPro" id="IPR014387">
    <property type="entry name" value="CDP_diag_ino_3_P_euk"/>
</dbReference>
<dbReference type="InParanoid" id="G0V8B6"/>
<evidence type="ECO:0000256" key="2">
    <source>
        <dbReference type="ARBA" id="ARBA00001946"/>
    </source>
</evidence>
<keyword evidence="9" id="KW-0479">Metal-binding</keyword>
<evidence type="ECO:0000256" key="10">
    <source>
        <dbReference type="ARBA" id="ARBA00022824"/>
    </source>
</evidence>
<dbReference type="EMBL" id="HE576752">
    <property type="protein sequence ID" value="CCC67714.1"/>
    <property type="molecule type" value="Genomic_DNA"/>
</dbReference>
<evidence type="ECO:0000256" key="17">
    <source>
        <dbReference type="ARBA" id="ARBA00023264"/>
    </source>
</evidence>
<dbReference type="Pfam" id="PF01066">
    <property type="entry name" value="CDP-OH_P_transf"/>
    <property type="match status" value="1"/>
</dbReference>
<dbReference type="GO" id="GO:0006661">
    <property type="term" value="P:phosphatidylinositol biosynthetic process"/>
    <property type="evidence" value="ECO:0007669"/>
    <property type="project" value="EnsemblFungi"/>
</dbReference>
<comment type="catalytic activity">
    <reaction evidence="18 20">
        <text>a CDP-1,2-diacyl-sn-glycerol + myo-inositol = a 1,2-diacyl-sn-glycero-3-phospho-(1D-myo-inositol) + CMP + H(+)</text>
        <dbReference type="Rhea" id="RHEA:11580"/>
        <dbReference type="ChEBI" id="CHEBI:15378"/>
        <dbReference type="ChEBI" id="CHEBI:17268"/>
        <dbReference type="ChEBI" id="CHEBI:57880"/>
        <dbReference type="ChEBI" id="CHEBI:58332"/>
        <dbReference type="ChEBI" id="CHEBI:60377"/>
        <dbReference type="EC" id="2.7.8.11"/>
    </reaction>
</comment>
<dbReference type="RefSeq" id="XP_003674095.1">
    <property type="nucleotide sequence ID" value="XM_003674047.1"/>
</dbReference>
<dbReference type="GO" id="GO:0005794">
    <property type="term" value="C:Golgi apparatus"/>
    <property type="evidence" value="ECO:0007669"/>
    <property type="project" value="EnsemblFungi"/>
</dbReference>
<comment type="similarity">
    <text evidence="4 20 21">Belongs to the CDP-alcohol phosphatidyltransferase class-I family.</text>
</comment>
<dbReference type="GeneID" id="96901193"/>
<proteinExistence type="inferred from homology"/>
<keyword evidence="7 20" id="KW-0808">Transferase</keyword>
<evidence type="ECO:0000256" key="15">
    <source>
        <dbReference type="ARBA" id="ARBA00023209"/>
    </source>
</evidence>
<dbReference type="STRING" id="1064592.G0V8B6"/>
<evidence type="ECO:0000256" key="7">
    <source>
        <dbReference type="ARBA" id="ARBA00022679"/>
    </source>
</evidence>
<dbReference type="FunFam" id="1.20.120.1760:FF:000021">
    <property type="entry name" value="CDP-diacylglycerol--inositol 3-phosphatidyltransferase"/>
    <property type="match status" value="1"/>
</dbReference>
<organism evidence="22 23">
    <name type="scientific">Naumovozyma castellii</name>
    <name type="common">Yeast</name>
    <name type="synonym">Saccharomyces castellii</name>
    <dbReference type="NCBI Taxonomy" id="27288"/>
    <lineage>
        <taxon>Eukaryota</taxon>
        <taxon>Fungi</taxon>
        <taxon>Dikarya</taxon>
        <taxon>Ascomycota</taxon>
        <taxon>Saccharomycotina</taxon>
        <taxon>Saccharomycetes</taxon>
        <taxon>Saccharomycetales</taxon>
        <taxon>Saccharomycetaceae</taxon>
        <taxon>Naumovozyma</taxon>
    </lineage>
</organism>